<sequence length="355" mass="36995">MSHWLTRVSGLCLSAAVLLTSCEKEGDQVTLQQSGTAALTASSSTLVLSSTNASAQATTLTWQPISYGYQAAVTNTIQIDKKGNNFATPVEIAAGAANTMSFTVAELNALALRAKATPGSTNSLEVRVKSMITNKVAATYSPTVALTVTPYLVVIEYPSVYVPGNHQGWAPATAPKLAAFNSNNNQLYEGFVNMTDAAPEFKITSMPSWGGTNYGDGTGGKLSPDGGAGNLKVPTPGYYRLKADLGALTLETVKTTWSIIGAATPGGWTTDTPLVYDAAAGTWSARITLTAGPIKFRANNDWTINFGDGNAKATPAVPADGILEYGADDIVVPAAGTFTVTLDLSKPGNYTYSIK</sequence>
<dbReference type="CDD" id="cd12967">
    <property type="entry name" value="CBM_SusE-F_like_u1"/>
    <property type="match status" value="1"/>
</dbReference>
<accession>A0ABY4JC74</accession>
<feature type="domain" description="SusE outer membrane protein" evidence="1">
    <location>
        <begin position="24"/>
        <end position="129"/>
    </location>
</feature>
<protein>
    <submittedName>
        <fullName evidence="2">SusE domain-containing protein</fullName>
    </submittedName>
</protein>
<organism evidence="2 3">
    <name type="scientific">Hymenobacter sublimis</name>
    <dbReference type="NCBI Taxonomy" id="2933777"/>
    <lineage>
        <taxon>Bacteria</taxon>
        <taxon>Pseudomonadati</taxon>
        <taxon>Bacteroidota</taxon>
        <taxon>Cytophagia</taxon>
        <taxon>Cytophagales</taxon>
        <taxon>Hymenobacteraceae</taxon>
        <taxon>Hymenobacter</taxon>
    </lineage>
</organism>
<dbReference type="InterPro" id="IPR025970">
    <property type="entry name" value="SusE"/>
</dbReference>
<dbReference type="Gene3D" id="2.60.40.3620">
    <property type="match status" value="2"/>
</dbReference>
<dbReference type="CDD" id="cd12956">
    <property type="entry name" value="CBM_SusE-F_like"/>
    <property type="match status" value="1"/>
</dbReference>
<keyword evidence="3" id="KW-1185">Reference proteome</keyword>
<dbReference type="RefSeq" id="WP_244695705.1">
    <property type="nucleotide sequence ID" value="NZ_CP095848.1"/>
</dbReference>
<dbReference type="Pfam" id="PF14292">
    <property type="entry name" value="SusE"/>
    <property type="match status" value="1"/>
</dbReference>
<dbReference type="EMBL" id="CP095848">
    <property type="protein sequence ID" value="UPL50421.1"/>
    <property type="molecule type" value="Genomic_DNA"/>
</dbReference>
<evidence type="ECO:0000313" key="2">
    <source>
        <dbReference type="EMBL" id="UPL50421.1"/>
    </source>
</evidence>
<gene>
    <name evidence="2" type="ORF">MWH26_05810</name>
</gene>
<dbReference type="Proteomes" id="UP000829647">
    <property type="component" value="Chromosome"/>
</dbReference>
<name>A0ABY4JC74_9BACT</name>
<evidence type="ECO:0000313" key="3">
    <source>
        <dbReference type="Proteomes" id="UP000829647"/>
    </source>
</evidence>
<evidence type="ECO:0000259" key="1">
    <source>
        <dbReference type="Pfam" id="PF14292"/>
    </source>
</evidence>
<dbReference type="PROSITE" id="PS51257">
    <property type="entry name" value="PROKAR_LIPOPROTEIN"/>
    <property type="match status" value="1"/>
</dbReference>
<reference evidence="2 3" key="1">
    <citation type="submission" date="2022-04" db="EMBL/GenBank/DDBJ databases">
        <title>Hymenobacter sp. isolated from the air.</title>
        <authorList>
            <person name="Won M."/>
            <person name="Lee C.-M."/>
            <person name="Woen H.-Y."/>
            <person name="Kwon S.-W."/>
        </authorList>
    </citation>
    <scope>NUCLEOTIDE SEQUENCE [LARGE SCALE GENOMIC DNA]</scope>
    <source>
        <strain evidence="3">5516 S-25</strain>
    </source>
</reference>
<proteinExistence type="predicted"/>